<dbReference type="GO" id="GO:0008810">
    <property type="term" value="F:cellulase activity"/>
    <property type="evidence" value="ECO:0007669"/>
    <property type="project" value="InterPro"/>
</dbReference>
<name>A0A8H4QAE6_9HYPO</name>
<evidence type="ECO:0000313" key="4">
    <source>
        <dbReference type="Proteomes" id="UP000562929"/>
    </source>
</evidence>
<proteinExistence type="inferred from homology"/>
<comment type="similarity">
    <text evidence="1 2">Belongs to the glycosyl hydrolase 12 (cellulase H) family.</text>
</comment>
<sequence>MFRWLVNVGLLVLPIAATLGILIGLQAHRQAFGQQPLFTPPITTKWLEQTYCQKSYGVHPDIKGQQYTLNPNQWAIKPGDEGFLCMNVTTYDNQTYATETTAPQFKVFWQYPQYKTGQPVHAFPNIKVDGDVLPVKLERVQEMEVDFQWTMRLDNDTGPTSSLADLANANVNSNVAIDMFVDSDLEKAQDSERAKYEVMVWFAAIGPATFAIGQDDKPIMSKKVDGTNFNLYYGLNARQQNVLTWKSTSMTDDFHGDLTPLIRQVFQTKRDGFPSSSDYLGYFSFGSEAYYSDKTVTFSVPSLSIDIRETKS</sequence>
<reference evidence="3 4" key="1">
    <citation type="journal article" date="2020" name="G3 (Bethesda)">
        <title>Genetic Underpinnings of Host Manipulation by Ophiocordyceps as Revealed by Comparative Transcriptomics.</title>
        <authorList>
            <person name="Will I."/>
            <person name="Das B."/>
            <person name="Trinh T."/>
            <person name="Brachmann A."/>
            <person name="Ohm R.A."/>
            <person name="de Bekker C."/>
        </authorList>
    </citation>
    <scope>NUCLEOTIDE SEQUENCE [LARGE SCALE GENOMIC DNA]</scope>
    <source>
        <strain evidence="3 4">EC05</strain>
    </source>
</reference>
<dbReference type="PANTHER" id="PTHR34002:SF9">
    <property type="entry name" value="XYLOGLUCAN-SPECIFIC ENDO-BETA-1,4-GLUCANASE A"/>
    <property type="match status" value="1"/>
</dbReference>
<keyword evidence="2" id="KW-0624">Polysaccharide degradation</keyword>
<keyword evidence="2 3" id="KW-0378">Hydrolase</keyword>
<accession>A0A8H4QAE6</accession>
<dbReference type="AlphaFoldDB" id="A0A8H4QAE6"/>
<dbReference type="Gene3D" id="2.60.120.180">
    <property type="match status" value="1"/>
</dbReference>
<organism evidence="3 4">
    <name type="scientific">Ophiocordyceps camponoti-floridani</name>
    <dbReference type="NCBI Taxonomy" id="2030778"/>
    <lineage>
        <taxon>Eukaryota</taxon>
        <taxon>Fungi</taxon>
        <taxon>Dikarya</taxon>
        <taxon>Ascomycota</taxon>
        <taxon>Pezizomycotina</taxon>
        <taxon>Sordariomycetes</taxon>
        <taxon>Hypocreomycetidae</taxon>
        <taxon>Hypocreales</taxon>
        <taxon>Ophiocordycipitaceae</taxon>
        <taxon>Ophiocordyceps</taxon>
    </lineage>
</organism>
<evidence type="ECO:0000256" key="2">
    <source>
        <dbReference type="RuleBase" id="RU361163"/>
    </source>
</evidence>
<dbReference type="PANTHER" id="PTHR34002">
    <property type="entry name" value="BLR1656 PROTEIN"/>
    <property type="match status" value="1"/>
</dbReference>
<keyword evidence="4" id="KW-1185">Reference proteome</keyword>
<dbReference type="SUPFAM" id="SSF49899">
    <property type="entry name" value="Concanavalin A-like lectins/glucanases"/>
    <property type="match status" value="1"/>
</dbReference>
<evidence type="ECO:0000256" key="1">
    <source>
        <dbReference type="ARBA" id="ARBA00005519"/>
    </source>
</evidence>
<keyword evidence="2" id="KW-0326">Glycosidase</keyword>
<dbReference type="InterPro" id="IPR002594">
    <property type="entry name" value="GH12"/>
</dbReference>
<evidence type="ECO:0000313" key="3">
    <source>
        <dbReference type="EMBL" id="KAF4592115.1"/>
    </source>
</evidence>
<dbReference type="EMBL" id="JAACLJ010000002">
    <property type="protein sequence ID" value="KAF4592115.1"/>
    <property type="molecule type" value="Genomic_DNA"/>
</dbReference>
<dbReference type="GO" id="GO:0000272">
    <property type="term" value="P:polysaccharide catabolic process"/>
    <property type="evidence" value="ECO:0007669"/>
    <property type="project" value="UniProtKB-KW"/>
</dbReference>
<protein>
    <submittedName>
        <fullName evidence="3">Glycoside hydrolase family 12 protein</fullName>
    </submittedName>
</protein>
<gene>
    <name evidence="3" type="ORF">GQ602_002414</name>
</gene>
<keyword evidence="2" id="KW-0119">Carbohydrate metabolism</keyword>
<dbReference type="OrthoDB" id="89349at2759"/>
<dbReference type="Pfam" id="PF01670">
    <property type="entry name" value="Glyco_hydro_12"/>
    <property type="match status" value="1"/>
</dbReference>
<comment type="caution">
    <text evidence="3">The sequence shown here is derived from an EMBL/GenBank/DDBJ whole genome shotgun (WGS) entry which is preliminary data.</text>
</comment>
<dbReference type="InterPro" id="IPR013320">
    <property type="entry name" value="ConA-like_dom_sf"/>
</dbReference>
<dbReference type="Proteomes" id="UP000562929">
    <property type="component" value="Unassembled WGS sequence"/>
</dbReference>
<dbReference type="InterPro" id="IPR013319">
    <property type="entry name" value="GH11/12"/>
</dbReference>